<feature type="transmembrane region" description="Helical" evidence="2">
    <location>
        <begin position="162"/>
        <end position="183"/>
    </location>
</feature>
<dbReference type="GO" id="GO:0015297">
    <property type="term" value="F:antiporter activity"/>
    <property type="evidence" value="ECO:0007669"/>
    <property type="project" value="InterPro"/>
</dbReference>
<keyword evidence="2" id="KW-1133">Transmembrane helix</keyword>
<comment type="similarity">
    <text evidence="1">Belongs to the multi antimicrobial extrusion (MATE) (TC 2.A.66.1) family.</text>
</comment>
<dbReference type="Proteomes" id="UP000823749">
    <property type="component" value="Chromosome 6"/>
</dbReference>
<gene>
    <name evidence="3" type="ORF">RHGRI_016609</name>
</gene>
<feature type="transmembrane region" description="Helical" evidence="2">
    <location>
        <begin position="190"/>
        <end position="210"/>
    </location>
</feature>
<feature type="transmembrane region" description="Helical" evidence="2">
    <location>
        <begin position="216"/>
        <end position="242"/>
    </location>
</feature>
<dbReference type="EMBL" id="JACTNZ010000006">
    <property type="protein sequence ID" value="KAG5543907.1"/>
    <property type="molecule type" value="Genomic_DNA"/>
</dbReference>
<sequence>MEEAMSSEQSAQNELVGGLAISQLVGEEDHDRDRGGAEETGLKRRLWVETKKLWHLVGPTILSRICAATLAVVTQAFAGHLGDVELASISIVNTTGMSSALDTLCGQAFGAKRYHMLGIHLQRSCIVLFLCCCLLLPIYIFTTPILKLLGQPHDVAVQSGLVAVWSIPQHMSFAFVLPAFKFLQAQLKPWVFAWVSMGTLGVHVAISWLFMYKFRLGVVGIAVAMDLSWWIMVGGMFGYVLCGGCPETWTGFSVKAFSGLWDFFKLSAASGVMICPDDWTFKELHISFGCPTGVGIWGGMIFGTAAQTTILAIITILCDWEKEAQKAVLRVKRLSSPNPDDDHLMAEN</sequence>
<dbReference type="InterPro" id="IPR002528">
    <property type="entry name" value="MATE_fam"/>
</dbReference>
<dbReference type="GO" id="GO:0016020">
    <property type="term" value="C:membrane"/>
    <property type="evidence" value="ECO:0007669"/>
    <property type="project" value="InterPro"/>
</dbReference>
<comment type="caution">
    <text evidence="3">The sequence shown here is derived from an EMBL/GenBank/DDBJ whole genome shotgun (WGS) entry which is preliminary data.</text>
</comment>
<feature type="transmembrane region" description="Helical" evidence="2">
    <location>
        <begin position="121"/>
        <end position="142"/>
    </location>
</feature>
<protein>
    <submittedName>
        <fullName evidence="3">Uncharacterized protein</fullName>
    </submittedName>
</protein>
<feature type="transmembrane region" description="Helical" evidence="2">
    <location>
        <begin position="294"/>
        <end position="317"/>
    </location>
</feature>
<evidence type="ECO:0000313" key="4">
    <source>
        <dbReference type="Proteomes" id="UP000823749"/>
    </source>
</evidence>
<reference evidence="3 4" key="1">
    <citation type="submission" date="2020-08" db="EMBL/GenBank/DDBJ databases">
        <title>Plant Genome Project.</title>
        <authorList>
            <person name="Zhang R.-G."/>
        </authorList>
    </citation>
    <scope>NUCLEOTIDE SEQUENCE [LARGE SCALE GENOMIC DNA]</scope>
    <source>
        <strain evidence="3">WSP0</strain>
        <tissue evidence="3">Leaf</tissue>
    </source>
</reference>
<dbReference type="AlphaFoldDB" id="A0AAV6JUQ6"/>
<keyword evidence="2" id="KW-0472">Membrane</keyword>
<feature type="transmembrane region" description="Helical" evidence="2">
    <location>
        <begin position="254"/>
        <end position="274"/>
    </location>
</feature>
<name>A0AAV6JUQ6_9ERIC</name>
<evidence type="ECO:0000256" key="2">
    <source>
        <dbReference type="SAM" id="Phobius"/>
    </source>
</evidence>
<evidence type="ECO:0000313" key="3">
    <source>
        <dbReference type="EMBL" id="KAG5543907.1"/>
    </source>
</evidence>
<proteinExistence type="inferred from homology"/>
<dbReference type="GO" id="GO:0042910">
    <property type="term" value="F:xenobiotic transmembrane transporter activity"/>
    <property type="evidence" value="ECO:0007669"/>
    <property type="project" value="InterPro"/>
</dbReference>
<evidence type="ECO:0000256" key="1">
    <source>
        <dbReference type="ARBA" id="ARBA00010199"/>
    </source>
</evidence>
<organism evidence="3 4">
    <name type="scientific">Rhododendron griersonianum</name>
    <dbReference type="NCBI Taxonomy" id="479676"/>
    <lineage>
        <taxon>Eukaryota</taxon>
        <taxon>Viridiplantae</taxon>
        <taxon>Streptophyta</taxon>
        <taxon>Embryophyta</taxon>
        <taxon>Tracheophyta</taxon>
        <taxon>Spermatophyta</taxon>
        <taxon>Magnoliopsida</taxon>
        <taxon>eudicotyledons</taxon>
        <taxon>Gunneridae</taxon>
        <taxon>Pentapetalae</taxon>
        <taxon>asterids</taxon>
        <taxon>Ericales</taxon>
        <taxon>Ericaceae</taxon>
        <taxon>Ericoideae</taxon>
        <taxon>Rhodoreae</taxon>
        <taxon>Rhododendron</taxon>
    </lineage>
</organism>
<dbReference type="PANTHER" id="PTHR11206">
    <property type="entry name" value="MULTIDRUG RESISTANCE PROTEIN"/>
    <property type="match status" value="1"/>
</dbReference>
<accession>A0AAV6JUQ6</accession>
<keyword evidence="2" id="KW-0812">Transmembrane</keyword>
<keyword evidence="4" id="KW-1185">Reference proteome</keyword>
<dbReference type="Pfam" id="PF01554">
    <property type="entry name" value="MatE"/>
    <property type="match status" value="1"/>
</dbReference>